<comment type="similarity">
    <text evidence="1">Belongs to the peptidase M17 family.</text>
</comment>
<keyword evidence="5" id="KW-0378">Hydrolase</keyword>
<accession>A0ABD0YKE6</accession>
<name>A0ABD0YKE6_9HEMI</name>
<evidence type="ECO:0000256" key="11">
    <source>
        <dbReference type="ARBA" id="ARBA00031564"/>
    </source>
</evidence>
<dbReference type="InterPro" id="IPR000819">
    <property type="entry name" value="Peptidase_M17_C"/>
</dbReference>
<feature type="non-terminal residue" evidence="17">
    <location>
        <position position="1"/>
    </location>
</feature>
<evidence type="ECO:0000256" key="6">
    <source>
        <dbReference type="ARBA" id="ARBA00023511"/>
    </source>
</evidence>
<dbReference type="SUPFAM" id="SSF53187">
    <property type="entry name" value="Zn-dependent exopeptidases"/>
    <property type="match status" value="1"/>
</dbReference>
<comment type="catalytic activity">
    <reaction evidence="14">
        <text>L-cysteinylglycine + H2O = L-cysteine + glycine</text>
        <dbReference type="Rhea" id="RHEA:28783"/>
        <dbReference type="ChEBI" id="CHEBI:15377"/>
        <dbReference type="ChEBI" id="CHEBI:35235"/>
        <dbReference type="ChEBI" id="CHEBI:57305"/>
        <dbReference type="ChEBI" id="CHEBI:61694"/>
    </reaction>
    <physiologicalReaction direction="left-to-right" evidence="14">
        <dbReference type="Rhea" id="RHEA:28784"/>
    </physiologicalReaction>
</comment>
<comment type="catalytic activity">
    <reaction evidence="6">
        <text>an S-substituted L-cysteinylglycine + H2O = an S-substituted L-cysteine + glycine</text>
        <dbReference type="Rhea" id="RHEA:60444"/>
        <dbReference type="ChEBI" id="CHEBI:15377"/>
        <dbReference type="ChEBI" id="CHEBI:57305"/>
        <dbReference type="ChEBI" id="CHEBI:58717"/>
        <dbReference type="ChEBI" id="CHEBI:143103"/>
        <dbReference type="EC" id="3.4.13.23"/>
    </reaction>
    <physiologicalReaction direction="left-to-right" evidence="6">
        <dbReference type="Rhea" id="RHEA:60445"/>
    </physiologicalReaction>
</comment>
<dbReference type="PRINTS" id="PR00481">
    <property type="entry name" value="LAMNOPPTDASE"/>
</dbReference>
<feature type="domain" description="Cytosol aminopeptidase" evidence="15">
    <location>
        <begin position="123"/>
        <end position="434"/>
    </location>
</feature>
<reference evidence="17 18" key="1">
    <citation type="submission" date="2024-07" db="EMBL/GenBank/DDBJ databases">
        <title>Chromosome-level genome assembly of the water stick insect Ranatra chinensis (Heteroptera: Nepidae).</title>
        <authorList>
            <person name="Liu X."/>
        </authorList>
    </citation>
    <scope>NUCLEOTIDE SEQUENCE [LARGE SCALE GENOMIC DNA]</scope>
    <source>
        <strain evidence="17">Cailab_2021Rc</strain>
        <tissue evidence="17">Muscle</tissue>
    </source>
</reference>
<dbReference type="SUPFAM" id="SSF52949">
    <property type="entry name" value="Macro domain-like"/>
    <property type="match status" value="1"/>
</dbReference>
<evidence type="ECO:0000259" key="16">
    <source>
        <dbReference type="Pfam" id="PF02789"/>
    </source>
</evidence>
<dbReference type="PANTHER" id="PTHR11963">
    <property type="entry name" value="LEUCINE AMINOPEPTIDASE-RELATED"/>
    <property type="match status" value="1"/>
</dbReference>
<evidence type="ECO:0000256" key="7">
    <source>
        <dbReference type="ARBA" id="ARBA00023625"/>
    </source>
</evidence>
<keyword evidence="18" id="KW-1185">Reference proteome</keyword>
<proteinExistence type="inferred from homology"/>
<evidence type="ECO:0000256" key="5">
    <source>
        <dbReference type="ARBA" id="ARBA00022801"/>
    </source>
</evidence>
<evidence type="ECO:0000256" key="8">
    <source>
        <dbReference type="ARBA" id="ARBA00029605"/>
    </source>
</evidence>
<evidence type="ECO:0000256" key="14">
    <source>
        <dbReference type="ARBA" id="ARBA00049107"/>
    </source>
</evidence>
<evidence type="ECO:0000256" key="4">
    <source>
        <dbReference type="ARBA" id="ARBA00022670"/>
    </source>
</evidence>
<dbReference type="PANTHER" id="PTHR11963:SF16">
    <property type="entry name" value="CYTOSOL AMINOPEPTIDASE"/>
    <property type="match status" value="1"/>
</dbReference>
<evidence type="ECO:0000256" key="9">
    <source>
        <dbReference type="ARBA" id="ARBA00030930"/>
    </source>
</evidence>
<gene>
    <name evidence="17" type="ORF">AAG570_003213</name>
</gene>
<feature type="domain" description="Peptidase M17 leucyl aminopeptidase N-terminal" evidence="16">
    <location>
        <begin position="4"/>
        <end position="89"/>
    </location>
</feature>
<evidence type="ECO:0000256" key="1">
    <source>
        <dbReference type="ARBA" id="ARBA00009528"/>
    </source>
</evidence>
<evidence type="ECO:0000313" key="17">
    <source>
        <dbReference type="EMBL" id="KAL1122887.1"/>
    </source>
</evidence>
<dbReference type="Pfam" id="PF02789">
    <property type="entry name" value="Peptidase_M17_N"/>
    <property type="match status" value="1"/>
</dbReference>
<comment type="caution">
    <text evidence="17">The sequence shown here is derived from an EMBL/GenBank/DDBJ whole genome shotgun (WGS) entry which is preliminary data.</text>
</comment>
<dbReference type="GO" id="GO:0004177">
    <property type="term" value="F:aminopeptidase activity"/>
    <property type="evidence" value="ECO:0007669"/>
    <property type="project" value="UniProtKB-KW"/>
</dbReference>
<dbReference type="AlphaFoldDB" id="A0ABD0YKE6"/>
<protein>
    <recommendedName>
        <fullName evidence="2">Cytosol aminopeptidase</fullName>
        <ecNumber evidence="7">3.4.13.23</ecNumber>
    </recommendedName>
    <alternativeName>
        <fullName evidence="10">Cysteinylglycine-S-conjugate dipeptidase</fullName>
    </alternativeName>
    <alternativeName>
        <fullName evidence="11">Leucine aminopeptidase 3</fullName>
    </alternativeName>
    <alternativeName>
        <fullName evidence="9">Proline aminopeptidase</fullName>
    </alternativeName>
    <alternativeName>
        <fullName evidence="8">Prolyl aminopeptidase</fullName>
    </alternativeName>
</protein>
<dbReference type="GO" id="GO:0006508">
    <property type="term" value="P:proteolysis"/>
    <property type="evidence" value="ECO:0007669"/>
    <property type="project" value="UniProtKB-KW"/>
</dbReference>
<dbReference type="InterPro" id="IPR043472">
    <property type="entry name" value="Macro_dom-like"/>
</dbReference>
<organism evidence="17 18">
    <name type="scientific">Ranatra chinensis</name>
    <dbReference type="NCBI Taxonomy" id="642074"/>
    <lineage>
        <taxon>Eukaryota</taxon>
        <taxon>Metazoa</taxon>
        <taxon>Ecdysozoa</taxon>
        <taxon>Arthropoda</taxon>
        <taxon>Hexapoda</taxon>
        <taxon>Insecta</taxon>
        <taxon>Pterygota</taxon>
        <taxon>Neoptera</taxon>
        <taxon>Paraneoptera</taxon>
        <taxon>Hemiptera</taxon>
        <taxon>Heteroptera</taxon>
        <taxon>Panheteroptera</taxon>
        <taxon>Nepomorpha</taxon>
        <taxon>Nepidae</taxon>
        <taxon>Ranatrinae</taxon>
        <taxon>Ranatra</taxon>
    </lineage>
</organism>
<comment type="function">
    <text evidence="12">Cytosolic metallopeptidase that catalyzes the removal of unsubstituted N-terminal hydrophobic amino acids from various peptides. The presence of Zn(2+) ions is essential for the peptidase activity, and the association with other cofactors can modulate the substrate spectificity of the enzyme. For instance, in the presence of Mn(2+), it displays a specific Cys-Gly hydrolyzing activity of Cys-Gly-S-conjugates. Involved in the metabolism of glutathione and in the degradation of glutathione S-conjugates, which may play a role in the control of the cell redox status.</text>
</comment>
<dbReference type="InterPro" id="IPR008283">
    <property type="entry name" value="Peptidase_M17_N"/>
</dbReference>
<dbReference type="Gene3D" id="3.40.220.10">
    <property type="entry name" value="Leucine Aminopeptidase, subunit E, domain 1"/>
    <property type="match status" value="1"/>
</dbReference>
<evidence type="ECO:0000259" key="15">
    <source>
        <dbReference type="Pfam" id="PF00883"/>
    </source>
</evidence>
<evidence type="ECO:0000256" key="12">
    <source>
        <dbReference type="ARBA" id="ARBA00045966"/>
    </source>
</evidence>
<sequence length="451" mass="48967">ICLGRAHVYHNLGCQFYAVAVAGLGPDGVGYNRREFINECKENVRIAASVGVRALLNMGVTDIMVEGLSNAEAAAEGAALALWEYDGHKNLLALYDDPDCRRYLRYVPSDGWEKGLRKAEAQNFARKLEDAPSNLMTPSAFSRHVIEELCPCNVQVDVREKDWLQDKCWTAFLSMAKGSCEPPIVLEIAYCGGAQDDRPVVLIGKGITYDSGGLCLRHGTDMSEYRADMAGAAVIVATIKALASLSIPINVNAMIPLCENMPGGMAPKPGDVVHCHNGKTIRLQDTSKLDRVILADPLAYSANYKPCLTITIATLTSGMRTALGASSTGVFTTSDVVWDELCRAGAETGDRVWRFPLWNYFTKHMTDTSAVDVCNVGLGLGGEPCRGAAFLMEFAPRTDFVHMDITGTGMVSSGLGYPYLREGTMTGRPTRTLVQFLYQMSCPTDKCPAEC</sequence>
<evidence type="ECO:0000256" key="13">
    <source>
        <dbReference type="ARBA" id="ARBA00047881"/>
    </source>
</evidence>
<keyword evidence="3" id="KW-0031">Aminopeptidase</keyword>
<evidence type="ECO:0000256" key="10">
    <source>
        <dbReference type="ARBA" id="ARBA00030997"/>
    </source>
</evidence>
<dbReference type="EC" id="3.4.13.23" evidence="7"/>
<keyword evidence="4" id="KW-0645">Protease</keyword>
<dbReference type="Pfam" id="PF00883">
    <property type="entry name" value="Peptidase_M17"/>
    <property type="match status" value="1"/>
</dbReference>
<dbReference type="EMBL" id="JBFDAA010000013">
    <property type="protein sequence ID" value="KAL1122887.1"/>
    <property type="molecule type" value="Genomic_DNA"/>
</dbReference>
<dbReference type="Proteomes" id="UP001558652">
    <property type="component" value="Unassembled WGS sequence"/>
</dbReference>
<evidence type="ECO:0000256" key="3">
    <source>
        <dbReference type="ARBA" id="ARBA00022438"/>
    </source>
</evidence>
<dbReference type="Gene3D" id="3.40.630.10">
    <property type="entry name" value="Zn peptidases"/>
    <property type="match status" value="1"/>
</dbReference>
<evidence type="ECO:0000313" key="18">
    <source>
        <dbReference type="Proteomes" id="UP001558652"/>
    </source>
</evidence>
<evidence type="ECO:0000256" key="2">
    <source>
        <dbReference type="ARBA" id="ARBA00014190"/>
    </source>
</evidence>
<comment type="catalytic activity">
    <reaction evidence="13">
        <text>S-benzyl-L-cysteinylglycine + H2O = S-benzyl-L-cysteine + glycine</text>
        <dbReference type="Rhea" id="RHEA:62568"/>
        <dbReference type="ChEBI" id="CHEBI:15377"/>
        <dbReference type="ChEBI" id="CHEBI:57305"/>
        <dbReference type="ChEBI" id="CHEBI:145802"/>
        <dbReference type="ChEBI" id="CHEBI:145803"/>
    </reaction>
    <physiologicalReaction direction="left-to-right" evidence="13">
        <dbReference type="Rhea" id="RHEA:62569"/>
    </physiologicalReaction>
</comment>
<dbReference type="InterPro" id="IPR011356">
    <property type="entry name" value="Leucine_aapep/pepB"/>
</dbReference>